<dbReference type="EMBL" id="JANJQO010000145">
    <property type="protein sequence ID" value="KAJ2981217.1"/>
    <property type="molecule type" value="Genomic_DNA"/>
</dbReference>
<accession>A0ACC1NPF4</accession>
<reference evidence="1" key="1">
    <citation type="submission" date="2022-08" db="EMBL/GenBank/DDBJ databases">
        <title>Genome Sequence of Lecanicillium fungicola.</title>
        <authorList>
            <person name="Buettner E."/>
        </authorList>
    </citation>
    <scope>NUCLEOTIDE SEQUENCE</scope>
    <source>
        <strain evidence="1">Babe33</strain>
    </source>
</reference>
<dbReference type="Proteomes" id="UP001143910">
    <property type="component" value="Unassembled WGS sequence"/>
</dbReference>
<comment type="caution">
    <text evidence="1">The sequence shown here is derived from an EMBL/GenBank/DDBJ whole genome shotgun (WGS) entry which is preliminary data.</text>
</comment>
<keyword evidence="2" id="KW-1185">Reference proteome</keyword>
<proteinExistence type="predicted"/>
<evidence type="ECO:0000313" key="1">
    <source>
        <dbReference type="EMBL" id="KAJ2981217.1"/>
    </source>
</evidence>
<gene>
    <name evidence="1" type="ORF">NQ176_g2161</name>
</gene>
<name>A0ACC1NPF4_9HYPO</name>
<sequence>MSLDNAQTHHRTAQDELTDYQLATDNFSSRAWKDWPNEAGFAELEEHRGPVELQIKGSIPGWAAGTLYRTRPGLNAVEDTSRGTYYVSHWYDGFGHTHKFDITSSGNRSDAKQVIYSSRRQSQAFIETIKQKGWRSGISFAQKSDPCVGLFAKVASYFRPSSPQMNNNVAIFQDYPGRPAKLTQEAGDRIGSGGNLFVTTDDSTIQEINSETLEPLGSVNQSQILHPELTATGTTDILATISEPDLSPAYIHSIFLTDNFVVLCVPSSHFSWKGLKIMWKRNLVEAIKPFDKTNLCKWLVVDRRHGEGLIARFSTPAGFFFHSVNAFENYVVDEKGERRLNINLDYIGFETTDIMTGLYYDVILDRNDAATKFWVPNVGHRTNPRFVRQQFQMPSQKQTAEETEMAVAHEVLSIRNPHAGELPTINPTYACKPYRYVFSTCNRGLNTVADALVKTDLQTGDAIIWCGLHGHSPGEPIFVAKPEGVHEDDGVLLSIVLDGSAQRSYLLCLDARSMTESGRADADFAIGIGFHGLHTSATK</sequence>
<organism evidence="1 2">
    <name type="scientific">Zarea fungicola</name>
    <dbReference type="NCBI Taxonomy" id="93591"/>
    <lineage>
        <taxon>Eukaryota</taxon>
        <taxon>Fungi</taxon>
        <taxon>Dikarya</taxon>
        <taxon>Ascomycota</taxon>
        <taxon>Pezizomycotina</taxon>
        <taxon>Sordariomycetes</taxon>
        <taxon>Hypocreomycetidae</taxon>
        <taxon>Hypocreales</taxon>
        <taxon>Cordycipitaceae</taxon>
        <taxon>Zarea</taxon>
    </lineage>
</organism>
<evidence type="ECO:0000313" key="2">
    <source>
        <dbReference type="Proteomes" id="UP001143910"/>
    </source>
</evidence>
<protein>
    <submittedName>
        <fullName evidence="1">Uncharacterized protein</fullName>
    </submittedName>
</protein>